<feature type="domain" description="LysM" evidence="2">
    <location>
        <begin position="112"/>
        <end position="156"/>
    </location>
</feature>
<dbReference type="InterPro" id="IPR018392">
    <property type="entry name" value="LysM"/>
</dbReference>
<keyword evidence="1" id="KW-0732">Signal</keyword>
<dbReference type="GO" id="GO:0008932">
    <property type="term" value="F:lytic endotransglycosylase activity"/>
    <property type="evidence" value="ECO:0007669"/>
    <property type="project" value="TreeGrafter"/>
</dbReference>
<dbReference type="Pfam" id="PF01476">
    <property type="entry name" value="LysM"/>
    <property type="match status" value="2"/>
</dbReference>
<feature type="domain" description="LysM" evidence="2">
    <location>
        <begin position="45"/>
        <end position="89"/>
    </location>
</feature>
<dbReference type="InterPro" id="IPR036779">
    <property type="entry name" value="LysM_dom_sf"/>
</dbReference>
<comment type="caution">
    <text evidence="3">The sequence shown here is derived from an EMBL/GenBank/DDBJ whole genome shotgun (WGS) entry which is preliminary data.</text>
</comment>
<dbReference type="SMART" id="SM00257">
    <property type="entry name" value="LysM"/>
    <property type="match status" value="2"/>
</dbReference>
<dbReference type="Gene3D" id="3.10.350.10">
    <property type="entry name" value="LysM domain"/>
    <property type="match status" value="2"/>
</dbReference>
<protein>
    <recommendedName>
        <fullName evidence="2">LysM domain-containing protein</fullName>
    </recommendedName>
</protein>
<dbReference type="Proteomes" id="UP000223913">
    <property type="component" value="Unassembled WGS sequence"/>
</dbReference>
<feature type="chain" id="PRO_5012880932" description="LysM domain-containing protein" evidence="1">
    <location>
        <begin position="18"/>
        <end position="282"/>
    </location>
</feature>
<gene>
    <name evidence="3" type="ORF">CRP01_18500</name>
</gene>
<dbReference type="SUPFAM" id="SSF54106">
    <property type="entry name" value="LysM domain"/>
    <property type="match status" value="2"/>
</dbReference>
<dbReference type="PANTHER" id="PTHR33734:SF22">
    <property type="entry name" value="MEMBRANE-BOUND LYTIC MUREIN TRANSGLYCOSYLASE D"/>
    <property type="match status" value="1"/>
</dbReference>
<dbReference type="PANTHER" id="PTHR33734">
    <property type="entry name" value="LYSM DOMAIN-CONTAINING GPI-ANCHORED PROTEIN 2"/>
    <property type="match status" value="1"/>
</dbReference>
<dbReference type="PROSITE" id="PS51782">
    <property type="entry name" value="LYSM"/>
    <property type="match status" value="2"/>
</dbReference>
<dbReference type="AlphaFoldDB" id="A0A2D0NA37"/>
<sequence>MRLILALQIFVLTAAHGAITGDSLNYLTPEDTVFLMTNDYGDKYLMHQMEPKQTLYSLAKFYGLSVEELYYYNQGLKDHPIKIGQEIRVPIPNRAIRRYQGEGFSPVDYIPIFYRVKKGDTMYRIAKKFFRMEVEELMARNQLLSTELKSEQLLHVGWMNIHGIQEDMRENAGGPTAQRNQAMKAIYLRECEGNETTESGVAHWFKNGNEAAGLYALHRYARQNAIIGVTNPMNQRTVYVKVIGNMTNRAYEGNVKVVLSPMAAKLLGAVDQRFYIKVTYCK</sequence>
<feature type="signal peptide" evidence="1">
    <location>
        <begin position="1"/>
        <end position="17"/>
    </location>
</feature>
<accession>A0A2D0NA37</accession>
<organism evidence="3 4">
    <name type="scientific">Flavilitoribacter nigricans (strain ATCC 23147 / DSM 23189 / NBRC 102662 / NCIMB 1420 / SS-2)</name>
    <name type="common">Lewinella nigricans</name>
    <dbReference type="NCBI Taxonomy" id="1122177"/>
    <lineage>
        <taxon>Bacteria</taxon>
        <taxon>Pseudomonadati</taxon>
        <taxon>Bacteroidota</taxon>
        <taxon>Saprospiria</taxon>
        <taxon>Saprospirales</taxon>
        <taxon>Lewinellaceae</taxon>
        <taxon>Flavilitoribacter</taxon>
    </lineage>
</organism>
<dbReference type="CDD" id="cd00118">
    <property type="entry name" value="LysM"/>
    <property type="match status" value="2"/>
</dbReference>
<dbReference type="OrthoDB" id="2149800at2"/>
<evidence type="ECO:0000259" key="2">
    <source>
        <dbReference type="PROSITE" id="PS51782"/>
    </source>
</evidence>
<reference evidence="3 4" key="1">
    <citation type="submission" date="2017-10" db="EMBL/GenBank/DDBJ databases">
        <title>The draft genome sequence of Lewinella nigricans NBRC 102662.</title>
        <authorList>
            <person name="Wang K."/>
        </authorList>
    </citation>
    <scope>NUCLEOTIDE SEQUENCE [LARGE SCALE GENOMIC DNA]</scope>
    <source>
        <strain evidence="3 4">NBRC 102662</strain>
    </source>
</reference>
<evidence type="ECO:0000313" key="3">
    <source>
        <dbReference type="EMBL" id="PHN05019.1"/>
    </source>
</evidence>
<keyword evidence="4" id="KW-1185">Reference proteome</keyword>
<evidence type="ECO:0000256" key="1">
    <source>
        <dbReference type="SAM" id="SignalP"/>
    </source>
</evidence>
<name>A0A2D0NA37_FLAN2</name>
<dbReference type="RefSeq" id="WP_099151566.1">
    <property type="nucleotide sequence ID" value="NZ_PDUD01000023.1"/>
</dbReference>
<evidence type="ECO:0000313" key="4">
    <source>
        <dbReference type="Proteomes" id="UP000223913"/>
    </source>
</evidence>
<dbReference type="EMBL" id="PDUD01000023">
    <property type="protein sequence ID" value="PHN05019.1"/>
    <property type="molecule type" value="Genomic_DNA"/>
</dbReference>
<proteinExistence type="predicted"/>